<dbReference type="EMBL" id="CAACVG010009314">
    <property type="protein sequence ID" value="VEN52870.1"/>
    <property type="molecule type" value="Genomic_DNA"/>
</dbReference>
<dbReference type="PANTHER" id="PTHR24403:SF67">
    <property type="entry name" value="FI01116P-RELATED"/>
    <property type="match status" value="1"/>
</dbReference>
<keyword evidence="3 5" id="KW-0863">Zinc-finger</keyword>
<name>A0A653CYN4_CALMS</name>
<keyword evidence="4" id="KW-0862">Zinc</keyword>
<keyword evidence="2" id="KW-0677">Repeat</keyword>
<proteinExistence type="predicted"/>
<dbReference type="GO" id="GO:0010468">
    <property type="term" value="P:regulation of gene expression"/>
    <property type="evidence" value="ECO:0007669"/>
    <property type="project" value="TreeGrafter"/>
</dbReference>
<evidence type="ECO:0000256" key="2">
    <source>
        <dbReference type="ARBA" id="ARBA00022737"/>
    </source>
</evidence>
<feature type="domain" description="C2H2-type" evidence="6">
    <location>
        <begin position="366"/>
        <end position="389"/>
    </location>
</feature>
<evidence type="ECO:0000256" key="4">
    <source>
        <dbReference type="ARBA" id="ARBA00022833"/>
    </source>
</evidence>
<dbReference type="PROSITE" id="PS00028">
    <property type="entry name" value="ZINC_FINGER_C2H2_1"/>
    <property type="match status" value="3"/>
</dbReference>
<dbReference type="Gene3D" id="3.30.160.60">
    <property type="entry name" value="Classic Zinc Finger"/>
    <property type="match status" value="4"/>
</dbReference>
<dbReference type="OrthoDB" id="5860767at2759"/>
<protein>
    <recommendedName>
        <fullName evidence="6">C2H2-type domain-containing protein</fullName>
    </recommendedName>
</protein>
<dbReference type="GO" id="GO:0008270">
    <property type="term" value="F:zinc ion binding"/>
    <property type="evidence" value="ECO:0007669"/>
    <property type="project" value="UniProtKB-KW"/>
</dbReference>
<accession>A0A653CYN4</accession>
<dbReference type="Proteomes" id="UP000410492">
    <property type="component" value="Unassembled WGS sequence"/>
</dbReference>
<sequence length="512" mass="59465">MENEIAAIEQVIKIEVEEVKVEKTEVDTESFGIEQNSSGALFAGDHDVKKDRIIGLQRIKDEHNFVESGSNIGVPEMQEKKIKVEENWEDCIPFEPMYITKEDIFKVEKNDDSIDQNTTIALSSDPEQEVKRQHHVVCKETNYELSSCDICNYTASIKNILIEHMFMKQHRREKSSGTKSFELMCTNCNMKFASKKKLDDHTIRINPDFIETISTKMFECTYCTYKLCLCFHCSATFRSKVTRDDHMVKVHPESIASIPSKIHHCQYCSFKTTIKSALTCHVNKHSKTKLRCEHCWETFKRRVGLDEHITRKHPHLIASVSSKIRECTRCTYKTTLTVRLMQHMLKHSDATDKRKHRKGQDRHEYSKCTHCGAEFKHKATLDNHIIREHPDFVGSVSCKFHACAHCPYKTIYKSSLGTHLLKHNAKTQGSFKLSSCSHCKATFKSKKCLDEHTFRKHPEFTSSITSKIHRCRYCEYRTILKYNFARHMWQHHETQSVSTASEIQTKNNQGIS</sequence>
<gene>
    <name evidence="7" type="ORF">CALMAC_LOCUS12849</name>
</gene>
<dbReference type="AlphaFoldDB" id="A0A653CYN4"/>
<keyword evidence="1" id="KW-0479">Metal-binding</keyword>
<evidence type="ECO:0000313" key="7">
    <source>
        <dbReference type="EMBL" id="VEN52870.1"/>
    </source>
</evidence>
<evidence type="ECO:0000256" key="5">
    <source>
        <dbReference type="PROSITE-ProRule" id="PRU00042"/>
    </source>
</evidence>
<evidence type="ECO:0000259" key="6">
    <source>
        <dbReference type="PROSITE" id="PS50157"/>
    </source>
</evidence>
<dbReference type="PROSITE" id="PS50157">
    <property type="entry name" value="ZINC_FINGER_C2H2_2"/>
    <property type="match status" value="1"/>
</dbReference>
<dbReference type="PANTHER" id="PTHR24403">
    <property type="entry name" value="ZINC FINGER PROTEIN"/>
    <property type="match status" value="1"/>
</dbReference>
<keyword evidence="8" id="KW-1185">Reference proteome</keyword>
<organism evidence="7 8">
    <name type="scientific">Callosobruchus maculatus</name>
    <name type="common">Southern cowpea weevil</name>
    <name type="synonym">Pulse bruchid</name>
    <dbReference type="NCBI Taxonomy" id="64391"/>
    <lineage>
        <taxon>Eukaryota</taxon>
        <taxon>Metazoa</taxon>
        <taxon>Ecdysozoa</taxon>
        <taxon>Arthropoda</taxon>
        <taxon>Hexapoda</taxon>
        <taxon>Insecta</taxon>
        <taxon>Pterygota</taxon>
        <taxon>Neoptera</taxon>
        <taxon>Endopterygota</taxon>
        <taxon>Coleoptera</taxon>
        <taxon>Polyphaga</taxon>
        <taxon>Cucujiformia</taxon>
        <taxon>Chrysomeloidea</taxon>
        <taxon>Chrysomelidae</taxon>
        <taxon>Bruchinae</taxon>
        <taxon>Bruchini</taxon>
        <taxon>Callosobruchus</taxon>
    </lineage>
</organism>
<evidence type="ECO:0000256" key="3">
    <source>
        <dbReference type="ARBA" id="ARBA00022771"/>
    </source>
</evidence>
<dbReference type="GO" id="GO:0005634">
    <property type="term" value="C:nucleus"/>
    <property type="evidence" value="ECO:0007669"/>
    <property type="project" value="TreeGrafter"/>
</dbReference>
<dbReference type="SMART" id="SM00355">
    <property type="entry name" value="ZnF_C2H2"/>
    <property type="match status" value="10"/>
</dbReference>
<dbReference type="InterPro" id="IPR013087">
    <property type="entry name" value="Znf_C2H2_type"/>
</dbReference>
<evidence type="ECO:0000313" key="8">
    <source>
        <dbReference type="Proteomes" id="UP000410492"/>
    </source>
</evidence>
<dbReference type="InterPro" id="IPR050688">
    <property type="entry name" value="Zinc_finger/UBP_domain"/>
</dbReference>
<reference evidence="7 8" key="1">
    <citation type="submission" date="2019-01" db="EMBL/GenBank/DDBJ databases">
        <authorList>
            <person name="Sayadi A."/>
        </authorList>
    </citation>
    <scope>NUCLEOTIDE SEQUENCE [LARGE SCALE GENOMIC DNA]</scope>
</reference>
<evidence type="ECO:0000256" key="1">
    <source>
        <dbReference type="ARBA" id="ARBA00022723"/>
    </source>
</evidence>